<gene>
    <name evidence="2" type="ORF">ACFORG_01565</name>
</gene>
<comment type="caution">
    <text evidence="2">The sequence shown here is derived from an EMBL/GenBank/DDBJ whole genome shotgun (WGS) entry which is preliminary data.</text>
</comment>
<evidence type="ECO:0000313" key="3">
    <source>
        <dbReference type="Proteomes" id="UP001595629"/>
    </source>
</evidence>
<reference evidence="3" key="1">
    <citation type="journal article" date="2019" name="Int. J. Syst. Evol. Microbiol.">
        <title>The Global Catalogue of Microorganisms (GCM) 10K type strain sequencing project: providing services to taxonomists for standard genome sequencing and annotation.</title>
        <authorList>
            <consortium name="The Broad Institute Genomics Platform"/>
            <consortium name="The Broad Institute Genome Sequencing Center for Infectious Disease"/>
            <person name="Wu L."/>
            <person name="Ma J."/>
        </authorList>
    </citation>
    <scope>NUCLEOTIDE SEQUENCE [LARGE SCALE GENOMIC DNA]</scope>
    <source>
        <strain evidence="3">KCTC 42911</strain>
    </source>
</reference>
<dbReference type="Proteomes" id="UP001595629">
    <property type="component" value="Unassembled WGS sequence"/>
</dbReference>
<accession>A0ABV7TAC1</accession>
<keyword evidence="3" id="KW-1185">Reference proteome</keyword>
<feature type="region of interest" description="Disordered" evidence="1">
    <location>
        <begin position="1"/>
        <end position="21"/>
    </location>
</feature>
<name>A0ABV7TAC1_9RHOB</name>
<proteinExistence type="predicted"/>
<sequence length="189" mass="21437">MAEHHDPEAYSESDDVAERSHEEIQQFLRDEIADLRSQIEERFREIATLTRILEEERHAHERALARQAARLERTFMVRGLLHNVAGRYAEHGFAEGVAGLQDQKTALLDSALFSADWYLKANADVAEAGVDPLEHYLTGGAFEGRDPGPDFSSLEYYLANPDVAEAGWPALSHYVLYGRQENRLLSWEP</sequence>
<dbReference type="RefSeq" id="WP_386733617.1">
    <property type="nucleotide sequence ID" value="NZ_JBHRXI010000001.1"/>
</dbReference>
<dbReference type="EMBL" id="JBHRXI010000001">
    <property type="protein sequence ID" value="MFC3612434.1"/>
    <property type="molecule type" value="Genomic_DNA"/>
</dbReference>
<organism evidence="2 3">
    <name type="scientific">Lutimaribacter marinistellae</name>
    <dbReference type="NCBI Taxonomy" id="1820329"/>
    <lineage>
        <taxon>Bacteria</taxon>
        <taxon>Pseudomonadati</taxon>
        <taxon>Pseudomonadota</taxon>
        <taxon>Alphaproteobacteria</taxon>
        <taxon>Rhodobacterales</taxon>
        <taxon>Roseobacteraceae</taxon>
        <taxon>Lutimaribacter</taxon>
    </lineage>
</organism>
<protein>
    <submittedName>
        <fullName evidence="2">Uncharacterized protein</fullName>
    </submittedName>
</protein>
<evidence type="ECO:0000313" key="2">
    <source>
        <dbReference type="EMBL" id="MFC3612434.1"/>
    </source>
</evidence>
<evidence type="ECO:0000256" key="1">
    <source>
        <dbReference type="SAM" id="MobiDB-lite"/>
    </source>
</evidence>